<dbReference type="Proteomes" id="UP000275267">
    <property type="component" value="Unassembled WGS sequence"/>
</dbReference>
<dbReference type="InterPro" id="IPR032675">
    <property type="entry name" value="LRR_dom_sf"/>
</dbReference>
<dbReference type="AlphaFoldDB" id="A0A3L6PZG8"/>
<name>A0A3L6PZG8_PANMI</name>
<dbReference type="OrthoDB" id="615124at2759"/>
<dbReference type="SUPFAM" id="SSF52058">
    <property type="entry name" value="L domain-like"/>
    <property type="match status" value="1"/>
</dbReference>
<dbReference type="Gene3D" id="3.80.10.10">
    <property type="entry name" value="Ribonuclease Inhibitor"/>
    <property type="match status" value="1"/>
</dbReference>
<gene>
    <name evidence="2" type="ORF">C2845_PM17G03050</name>
</gene>
<dbReference type="STRING" id="4540.A0A3L6PZG8"/>
<accession>A0A3L6PZG8</accession>
<evidence type="ECO:0000313" key="3">
    <source>
        <dbReference type="Proteomes" id="UP000275267"/>
    </source>
</evidence>
<dbReference type="PANTHER" id="PTHR47186">
    <property type="entry name" value="LEUCINE-RICH REPEAT-CONTAINING PROTEIN 57"/>
    <property type="match status" value="1"/>
</dbReference>
<dbReference type="EMBL" id="PQIB02000014">
    <property type="protein sequence ID" value="RLM69128.1"/>
    <property type="molecule type" value="Genomic_DNA"/>
</dbReference>
<reference evidence="3" key="1">
    <citation type="journal article" date="2019" name="Nat. Commun.">
        <title>The genome of broomcorn millet.</title>
        <authorList>
            <person name="Zou C."/>
            <person name="Miki D."/>
            <person name="Li D."/>
            <person name="Tang Q."/>
            <person name="Xiao L."/>
            <person name="Rajput S."/>
            <person name="Deng P."/>
            <person name="Jia W."/>
            <person name="Huang R."/>
            <person name="Zhang M."/>
            <person name="Sun Y."/>
            <person name="Hu J."/>
            <person name="Fu X."/>
            <person name="Schnable P.S."/>
            <person name="Li F."/>
            <person name="Zhang H."/>
            <person name="Feng B."/>
            <person name="Zhu X."/>
            <person name="Liu R."/>
            <person name="Schnable J.C."/>
            <person name="Zhu J.-K."/>
            <person name="Zhang H."/>
        </authorList>
    </citation>
    <scope>NUCLEOTIDE SEQUENCE [LARGE SCALE GENOMIC DNA]</scope>
</reference>
<protein>
    <submittedName>
        <fullName evidence="2">Disease resistance protein RGA1</fullName>
    </submittedName>
</protein>
<organism evidence="2 3">
    <name type="scientific">Panicum miliaceum</name>
    <name type="common">Proso millet</name>
    <name type="synonym">Broomcorn millet</name>
    <dbReference type="NCBI Taxonomy" id="4540"/>
    <lineage>
        <taxon>Eukaryota</taxon>
        <taxon>Viridiplantae</taxon>
        <taxon>Streptophyta</taxon>
        <taxon>Embryophyta</taxon>
        <taxon>Tracheophyta</taxon>
        <taxon>Spermatophyta</taxon>
        <taxon>Magnoliopsida</taxon>
        <taxon>Liliopsida</taxon>
        <taxon>Poales</taxon>
        <taxon>Poaceae</taxon>
        <taxon>PACMAD clade</taxon>
        <taxon>Panicoideae</taxon>
        <taxon>Panicodae</taxon>
        <taxon>Paniceae</taxon>
        <taxon>Panicinae</taxon>
        <taxon>Panicum</taxon>
        <taxon>Panicum sect. Panicum</taxon>
    </lineage>
</organism>
<evidence type="ECO:0000313" key="2">
    <source>
        <dbReference type="EMBL" id="RLM69128.1"/>
    </source>
</evidence>
<keyword evidence="3" id="KW-1185">Reference proteome</keyword>
<comment type="caution">
    <text evidence="2">The sequence shown here is derived from an EMBL/GenBank/DDBJ whole genome shotgun (WGS) entry which is preliminary data.</text>
</comment>
<sequence>MLPTALARHLCHHALNSSFESQLPEDIQYMEIDKTGTWGDNDNTNKRNFEYFEQNQQGCNDDVDDDNTPLKQSKRTRSQGKNKHKVVSSDDKQPVSPQEWPGLRENPDIWNNTISRFSTDSQLQLIIGLASRRIESQASLEAWLSFPYCAFVFPKRKGHGTHDLLNQWCSLGITTRQRGQSCISKLLKSRLLLLEKPASSASVVSDGDGSNVKVGGALGLPIGERSIIAKGQIVEEDFTHDFARYLLGDWLIVVDGRNGSMPPSSHMNESAYLALVSNLNAEQSDISGILPPGILALRFEDCREMELGDGVFAFAKYLRLLDLSGCSVKKLPSSIRHMKQLRYLKAPRIQDEVWPLGGLHELRYLNLQRSCLLSDLTEPFLMLRIESLCESSFCGQLRSLSHLNLSGCSGLKALPTTFGKLRRLRHLDLSGFSGIGYLTKLPNELRHLDLSGCSGLKVAAKDELSGKLLHLNLSGCSALERLPLFWDINDLQHFDLSGCSMLENIPDSSSYSVLRSLMYLDMLGCLRLQVRENMVLDVRRRGGKVSGPKDAKLMIDPETTVLNKLRGHLSEVDKLRFCS</sequence>
<evidence type="ECO:0000256" key="1">
    <source>
        <dbReference type="SAM" id="MobiDB-lite"/>
    </source>
</evidence>
<feature type="compositionally biased region" description="Basic residues" evidence="1">
    <location>
        <begin position="72"/>
        <end position="86"/>
    </location>
</feature>
<dbReference type="PANTHER" id="PTHR47186:SF3">
    <property type="entry name" value="OS09G0267800 PROTEIN"/>
    <property type="match status" value="1"/>
</dbReference>
<proteinExistence type="predicted"/>
<feature type="region of interest" description="Disordered" evidence="1">
    <location>
        <begin position="57"/>
        <end position="104"/>
    </location>
</feature>